<dbReference type="SUPFAM" id="SSF54506">
    <property type="entry name" value="Diaminopimelate epimerase-like"/>
    <property type="match status" value="2"/>
</dbReference>
<gene>
    <name evidence="3" type="ORF">FYJ74_04910</name>
</gene>
<sequence length="392" mass="42023">MADYKPNRKIPCVYMRGGTSKAVFFRDEDLPQDVAERDKVILSAFGSPDRRQIDGMGGASTSTSKVAVIKKSSRPGIDVDYSFGQVDVTAPIVGKTMNCGNISSAVGPYAIDEGLVKAVEPMTEVHIFNTNTQKEIVAQVPVKDGRTVTEGDFAIDGVPGTAAKVTLKFVAPQGAASGKLLPTGHVKDSIAVDGTTYEYSFIDAANPVIFVHPEDFGVSGTEIPAEFNALPNCQEICRVLEIIRGTGAITLGFAKDLDDARKNSQTLPKIAFVRRPVDYTAGSGKAISAKDIDLVGRLFSVNMKMIDAYMGTGAICTITAANTPGTIVNEIVCGRGKRPDNHAAHIRIGHPWGIMDAYADLKDNPDGTHTVLSGNLDRTARRIMEGWVYVRD</sequence>
<evidence type="ECO:0000256" key="2">
    <source>
        <dbReference type="ARBA" id="ARBA00023235"/>
    </source>
</evidence>
<proteinExistence type="inferred from homology"/>
<dbReference type="PANTHER" id="PTHR43709">
    <property type="entry name" value="ACONITATE ISOMERASE-RELATED"/>
    <property type="match status" value="1"/>
</dbReference>
<dbReference type="InterPro" id="IPR007400">
    <property type="entry name" value="PrpF-like"/>
</dbReference>
<dbReference type="AlphaFoldDB" id="A0A6L5YCV5"/>
<evidence type="ECO:0000313" key="4">
    <source>
        <dbReference type="Proteomes" id="UP000473699"/>
    </source>
</evidence>
<dbReference type="PANTHER" id="PTHR43709:SF2">
    <property type="entry name" value="DUF453 DOMAIN PROTEIN (AFU_ORTHOLOGUE AFUA_6G00360)"/>
    <property type="match status" value="1"/>
</dbReference>
<accession>A0A6L5YCV5</accession>
<name>A0A6L5YCV5_9BACT</name>
<organism evidence="3 4">
    <name type="scientific">Pyramidobacter porci</name>
    <dbReference type="NCBI Taxonomy" id="2605789"/>
    <lineage>
        <taxon>Bacteria</taxon>
        <taxon>Thermotogati</taxon>
        <taxon>Synergistota</taxon>
        <taxon>Synergistia</taxon>
        <taxon>Synergistales</taxon>
        <taxon>Dethiosulfovibrionaceae</taxon>
        <taxon>Pyramidobacter</taxon>
    </lineage>
</organism>
<keyword evidence="4" id="KW-1185">Reference proteome</keyword>
<protein>
    <submittedName>
        <fullName evidence="3">3-methylitaconate isomerase</fullName>
    </submittedName>
</protein>
<dbReference type="Pfam" id="PF04303">
    <property type="entry name" value="PrpF"/>
    <property type="match status" value="1"/>
</dbReference>
<dbReference type="Proteomes" id="UP000473699">
    <property type="component" value="Unassembled WGS sequence"/>
</dbReference>
<evidence type="ECO:0000313" key="3">
    <source>
        <dbReference type="EMBL" id="MST55372.1"/>
    </source>
</evidence>
<dbReference type="Gene3D" id="3.10.310.10">
    <property type="entry name" value="Diaminopimelate Epimerase, Chain A, domain 1"/>
    <property type="match status" value="2"/>
</dbReference>
<dbReference type="EMBL" id="VUNH01000004">
    <property type="protein sequence ID" value="MST55372.1"/>
    <property type="molecule type" value="Genomic_DNA"/>
</dbReference>
<dbReference type="GO" id="GO:0016853">
    <property type="term" value="F:isomerase activity"/>
    <property type="evidence" value="ECO:0007669"/>
    <property type="project" value="UniProtKB-KW"/>
</dbReference>
<evidence type="ECO:0000256" key="1">
    <source>
        <dbReference type="ARBA" id="ARBA00007673"/>
    </source>
</evidence>
<comment type="caution">
    <text evidence="3">The sequence shown here is derived from an EMBL/GenBank/DDBJ whole genome shotgun (WGS) entry which is preliminary data.</text>
</comment>
<comment type="similarity">
    <text evidence="1">Belongs to the PrpF family.</text>
</comment>
<dbReference type="RefSeq" id="WP_154528474.1">
    <property type="nucleotide sequence ID" value="NZ_VUNH01000004.1"/>
</dbReference>
<keyword evidence="2 3" id="KW-0413">Isomerase</keyword>
<reference evidence="3 4" key="1">
    <citation type="submission" date="2019-08" db="EMBL/GenBank/DDBJ databases">
        <title>In-depth cultivation of the pig gut microbiome towards novel bacterial diversity and tailored functional studies.</title>
        <authorList>
            <person name="Wylensek D."/>
            <person name="Hitch T.C.A."/>
            <person name="Clavel T."/>
        </authorList>
    </citation>
    <scope>NUCLEOTIDE SEQUENCE [LARGE SCALE GENOMIC DNA]</scope>
    <source>
        <strain evidence="3 4">SM-530-WT-4B</strain>
    </source>
</reference>